<gene>
    <name evidence="1" type="ORF">LOK49_LG07G01677</name>
</gene>
<reference evidence="1 2" key="1">
    <citation type="journal article" date="2022" name="Plant J.">
        <title>Chromosome-level genome of Camellia lanceoleosa provides a valuable resource for understanding genome evolution and self-incompatibility.</title>
        <authorList>
            <person name="Gong W."/>
            <person name="Xiao S."/>
            <person name="Wang L."/>
            <person name="Liao Z."/>
            <person name="Chang Y."/>
            <person name="Mo W."/>
            <person name="Hu G."/>
            <person name="Li W."/>
            <person name="Zhao G."/>
            <person name="Zhu H."/>
            <person name="Hu X."/>
            <person name="Ji K."/>
            <person name="Xiang X."/>
            <person name="Song Q."/>
            <person name="Yuan D."/>
            <person name="Jin S."/>
            <person name="Zhang L."/>
        </authorList>
    </citation>
    <scope>NUCLEOTIDE SEQUENCE [LARGE SCALE GENOMIC DNA]</scope>
    <source>
        <strain evidence="1">SQ_2022a</strain>
    </source>
</reference>
<sequence>MLVYVLQGQGILGTAFPGCPETYQSFRQTEEGRKTERSSRDQYQKIHHIRRGDIVALPARVAHWAYNDDSDQLVLVRFFLAGNSRDLQQGSLREQEQMGQSILQAFDTDILAEVFNVNMETARRVQNEDDKRGFIVRVERELQVARPRRSQEEEEEEREYWSNGLEETICTMRITENIADPERADVYTAQGGRTSTLNGHNLPILRNIQLSAERGVLYKNGIFAPHWNINTHSIMYVTRGSGRIQIVGNSNRPAFDGQVRQGQLLIIPQNFAVLKQAGDEGLEWISEKTNDRAMISPLWKDIGYSRNSCGRFGQRLSNF</sequence>
<evidence type="ECO:0000313" key="1">
    <source>
        <dbReference type="EMBL" id="KAI8006414.1"/>
    </source>
</evidence>
<evidence type="ECO:0000313" key="2">
    <source>
        <dbReference type="Proteomes" id="UP001060215"/>
    </source>
</evidence>
<dbReference type="EMBL" id="CM045764">
    <property type="protein sequence ID" value="KAI8006414.1"/>
    <property type="molecule type" value="Genomic_DNA"/>
</dbReference>
<accession>A0ACC0H0B9</accession>
<keyword evidence="2" id="KW-1185">Reference proteome</keyword>
<dbReference type="Proteomes" id="UP001060215">
    <property type="component" value="Chromosome 7"/>
</dbReference>
<name>A0ACC0H0B9_9ERIC</name>
<protein>
    <submittedName>
        <fullName evidence="1">Cocosin 1</fullName>
    </submittedName>
</protein>
<proteinExistence type="predicted"/>
<comment type="caution">
    <text evidence="1">The sequence shown here is derived from an EMBL/GenBank/DDBJ whole genome shotgun (WGS) entry which is preliminary data.</text>
</comment>
<organism evidence="1 2">
    <name type="scientific">Camellia lanceoleosa</name>
    <dbReference type="NCBI Taxonomy" id="1840588"/>
    <lineage>
        <taxon>Eukaryota</taxon>
        <taxon>Viridiplantae</taxon>
        <taxon>Streptophyta</taxon>
        <taxon>Embryophyta</taxon>
        <taxon>Tracheophyta</taxon>
        <taxon>Spermatophyta</taxon>
        <taxon>Magnoliopsida</taxon>
        <taxon>eudicotyledons</taxon>
        <taxon>Gunneridae</taxon>
        <taxon>Pentapetalae</taxon>
        <taxon>asterids</taxon>
        <taxon>Ericales</taxon>
        <taxon>Theaceae</taxon>
        <taxon>Camellia</taxon>
    </lineage>
</organism>